<dbReference type="Gene3D" id="1.10.268.10">
    <property type="entry name" value="Topoisomerase, domain 3"/>
    <property type="match status" value="1"/>
</dbReference>
<evidence type="ECO:0000256" key="3">
    <source>
        <dbReference type="ARBA" id="ARBA00023029"/>
    </source>
</evidence>
<dbReference type="HAMAP" id="MF_00936">
    <property type="entry name" value="ParC_type1"/>
    <property type="match status" value="1"/>
</dbReference>
<evidence type="ECO:0000313" key="11">
    <source>
        <dbReference type="EMBL" id="RNF51000.1"/>
    </source>
</evidence>
<dbReference type="InterPro" id="IPR006691">
    <property type="entry name" value="GyrA/parC_rep"/>
</dbReference>
<evidence type="ECO:0000256" key="7">
    <source>
        <dbReference type="HAMAP-Rule" id="MF_00936"/>
    </source>
</evidence>
<dbReference type="SUPFAM" id="SSF101904">
    <property type="entry name" value="GyrA/ParC C-terminal domain-like"/>
    <property type="match status" value="1"/>
</dbReference>
<keyword evidence="2 7" id="KW-1003">Cell membrane</keyword>
<dbReference type="GO" id="GO:0009330">
    <property type="term" value="C:DNA topoisomerase type II (double strand cut, ATP-hydrolyzing) complex"/>
    <property type="evidence" value="ECO:0007669"/>
    <property type="project" value="TreeGrafter"/>
</dbReference>
<dbReference type="PROSITE" id="PS52040">
    <property type="entry name" value="TOPO_IIA"/>
    <property type="match status" value="1"/>
</dbReference>
<dbReference type="EMBL" id="RIZG01000004">
    <property type="protein sequence ID" value="RNF51000.1"/>
    <property type="molecule type" value="Genomic_DNA"/>
</dbReference>
<dbReference type="InterPro" id="IPR035516">
    <property type="entry name" value="Gyrase/topoIV_suA_C"/>
</dbReference>
<dbReference type="PANTHER" id="PTHR43493:SF1">
    <property type="entry name" value="DNA TOPOISOMERASE 4 SUBUNIT A"/>
    <property type="match status" value="1"/>
</dbReference>
<name>A0A3M8Q7K9_9GAMM</name>
<dbReference type="Gene3D" id="3.90.199.10">
    <property type="entry name" value="Topoisomerase II, domain 5"/>
    <property type="match status" value="1"/>
</dbReference>
<keyword evidence="3 7" id="KW-0799">Topoisomerase</keyword>
<dbReference type="GO" id="GO:0003918">
    <property type="term" value="F:DNA topoisomerase type II (double strand cut, ATP-hydrolyzing) activity"/>
    <property type="evidence" value="ECO:0007669"/>
    <property type="project" value="UniProtKB-UniRule"/>
</dbReference>
<dbReference type="GO" id="GO:0005694">
    <property type="term" value="C:chromosome"/>
    <property type="evidence" value="ECO:0007669"/>
    <property type="project" value="InterPro"/>
</dbReference>
<dbReference type="GO" id="GO:0005737">
    <property type="term" value="C:cytoplasm"/>
    <property type="evidence" value="ECO:0007669"/>
    <property type="project" value="TreeGrafter"/>
</dbReference>
<dbReference type="GO" id="GO:0019897">
    <property type="term" value="C:extrinsic component of plasma membrane"/>
    <property type="evidence" value="ECO:0007669"/>
    <property type="project" value="UniProtKB-UniRule"/>
</dbReference>
<feature type="domain" description="Topo IIA-type catalytic" evidence="10">
    <location>
        <begin position="36"/>
        <end position="499"/>
    </location>
</feature>
<organism evidence="11 12">
    <name type="scientific">Marinomonas hwangdonensis</name>
    <dbReference type="NCBI Taxonomy" id="1053647"/>
    <lineage>
        <taxon>Bacteria</taxon>
        <taxon>Pseudomonadati</taxon>
        <taxon>Pseudomonadota</taxon>
        <taxon>Gammaproteobacteria</taxon>
        <taxon>Oceanospirillales</taxon>
        <taxon>Oceanospirillaceae</taxon>
        <taxon>Marinomonas</taxon>
    </lineage>
</organism>
<comment type="similarity">
    <text evidence="7">Belongs to the type II topoisomerase GyrA/ParC subunit family. ParC type 1 subfamily.</text>
</comment>
<dbReference type="InterPro" id="IPR013760">
    <property type="entry name" value="Topo_IIA-like_dom_sf"/>
</dbReference>
<dbReference type="NCBIfam" id="TIGR01062">
    <property type="entry name" value="parC_Gneg"/>
    <property type="match status" value="1"/>
</dbReference>
<comment type="function">
    <text evidence="7">Topoisomerase IV is essential for chromosome segregation. It relaxes supercoiled DNA. Performs the decatenation events required during the replication of a circular DNA molecule.</text>
</comment>
<feature type="site" description="Interaction with DNA" evidence="7">
    <location>
        <position position="80"/>
    </location>
</feature>
<evidence type="ECO:0000256" key="2">
    <source>
        <dbReference type="ARBA" id="ARBA00022475"/>
    </source>
</evidence>
<proteinExistence type="inferred from homology"/>
<feature type="coiled-coil region" evidence="9">
    <location>
        <begin position="431"/>
        <end position="462"/>
    </location>
</feature>
<feature type="site" description="Interaction with DNA" evidence="7">
    <location>
        <position position="82"/>
    </location>
</feature>
<comment type="subcellular location">
    <subcellularLocation>
        <location evidence="7">Cell membrane</location>
        <topology evidence="7">Peripheral membrane protein</topology>
    </subcellularLocation>
</comment>
<keyword evidence="12" id="KW-1185">Reference proteome</keyword>
<comment type="caution">
    <text evidence="11">The sequence shown here is derived from an EMBL/GenBank/DDBJ whole genome shotgun (WGS) entry which is preliminary data.</text>
</comment>
<dbReference type="NCBIfam" id="NF004044">
    <property type="entry name" value="PRK05561.1"/>
    <property type="match status" value="1"/>
</dbReference>
<protein>
    <recommendedName>
        <fullName evidence="7">DNA topoisomerase 4 subunit A</fullName>
        <ecNumber evidence="7">5.6.2.2</ecNumber>
    </recommendedName>
    <alternativeName>
        <fullName evidence="7">Topoisomerase IV subunit A</fullName>
    </alternativeName>
</protein>
<evidence type="ECO:0000256" key="6">
    <source>
        <dbReference type="ARBA" id="ARBA00023235"/>
    </source>
</evidence>
<evidence type="ECO:0000256" key="9">
    <source>
        <dbReference type="SAM" id="Coils"/>
    </source>
</evidence>
<comment type="catalytic activity">
    <reaction evidence="1 7 8">
        <text>ATP-dependent breakage, passage and rejoining of double-stranded DNA.</text>
        <dbReference type="EC" id="5.6.2.2"/>
    </reaction>
</comment>
<keyword evidence="6 7" id="KW-0413">Isomerase</keyword>
<dbReference type="AlphaFoldDB" id="A0A3M8Q7K9"/>
<dbReference type="PANTHER" id="PTHR43493">
    <property type="entry name" value="DNA GYRASE/TOPOISOMERASE SUBUNIT A"/>
    <property type="match status" value="1"/>
</dbReference>
<dbReference type="InterPro" id="IPR013757">
    <property type="entry name" value="Topo_IIA_A_a_sf"/>
</dbReference>
<dbReference type="SUPFAM" id="SSF56719">
    <property type="entry name" value="Type II DNA topoisomerase"/>
    <property type="match status" value="1"/>
</dbReference>
<dbReference type="Gene3D" id="2.120.10.90">
    <property type="entry name" value="DNA gyrase/topoisomerase IV, subunit A, C-terminal"/>
    <property type="match status" value="1"/>
</dbReference>
<evidence type="ECO:0000256" key="4">
    <source>
        <dbReference type="ARBA" id="ARBA00023125"/>
    </source>
</evidence>
<dbReference type="RefSeq" id="WP_123095513.1">
    <property type="nucleotide sequence ID" value="NZ_RIZG01000004.1"/>
</dbReference>
<dbReference type="CDD" id="cd00187">
    <property type="entry name" value="TOP4c"/>
    <property type="match status" value="1"/>
</dbReference>
<dbReference type="InterPro" id="IPR002205">
    <property type="entry name" value="Topo_IIA_dom_A"/>
</dbReference>
<evidence type="ECO:0000256" key="5">
    <source>
        <dbReference type="ARBA" id="ARBA00023136"/>
    </source>
</evidence>
<dbReference type="GO" id="GO:0005524">
    <property type="term" value="F:ATP binding"/>
    <property type="evidence" value="ECO:0007669"/>
    <property type="project" value="InterPro"/>
</dbReference>
<dbReference type="GO" id="GO:0003677">
    <property type="term" value="F:DNA binding"/>
    <property type="evidence" value="ECO:0007669"/>
    <property type="project" value="UniProtKB-UniRule"/>
</dbReference>
<evidence type="ECO:0000259" key="10">
    <source>
        <dbReference type="PROSITE" id="PS52040"/>
    </source>
</evidence>
<evidence type="ECO:0000313" key="12">
    <source>
        <dbReference type="Proteomes" id="UP000280507"/>
    </source>
</evidence>
<feature type="site" description="Transition state stabilizer" evidence="7">
    <location>
        <position position="124"/>
    </location>
</feature>
<dbReference type="OrthoDB" id="9806486at2"/>
<dbReference type="GO" id="GO:0007059">
    <property type="term" value="P:chromosome segregation"/>
    <property type="evidence" value="ECO:0007669"/>
    <property type="project" value="UniProtKB-UniRule"/>
</dbReference>
<dbReference type="InterPro" id="IPR005742">
    <property type="entry name" value="TopoIV_A_Gneg"/>
</dbReference>
<dbReference type="FunFam" id="1.10.268.10:FF:000001">
    <property type="entry name" value="DNA gyrase subunit A"/>
    <property type="match status" value="1"/>
</dbReference>
<gene>
    <name evidence="7 11" type="primary">parC</name>
    <name evidence="11" type="ORF">EBI00_08535</name>
</gene>
<dbReference type="Proteomes" id="UP000280507">
    <property type="component" value="Unassembled WGS sequence"/>
</dbReference>
<dbReference type="InterPro" id="IPR050220">
    <property type="entry name" value="Type_II_DNA_Topoisomerases"/>
</dbReference>
<dbReference type="SMART" id="SM00434">
    <property type="entry name" value="TOP4c"/>
    <property type="match status" value="1"/>
</dbReference>
<comment type="subunit">
    <text evidence="7">Heterotetramer composed of ParC and ParE.</text>
</comment>
<dbReference type="Gene3D" id="3.30.1360.40">
    <property type="match status" value="1"/>
</dbReference>
<accession>A0A3M8Q7K9</accession>
<sequence length="763" mass="84746">MSELANFESNETLSLKDYTEKAYLNYSMYVILDRALPHIGDGLKPVQRRIVYAMSELGLKSTAKYKKSARTVGDVLGKFHPHGDSACYEAMVLMAQPFSYRYPLVDGQGNWGAPDDPKSFAAMRYTESRLSKYADVLLREVSQGTVDWTLNFDGTLEEPSVLPARLPNLLLNGTTGIAVGMATDIPPHNLREIGGACIHLLNNPNASLDDLLNFVQGPDFPTGGEIITPRADIVRLYETGKGQIKARARFTIEEGEIVVNELPHQVSGSKILEQIAAQMQAKKLPMVVDLRDESDHENATRLVIVPKSNRVDIDAVMTHLFATTDLEKSYRVNMNVIGLDGLPQVKPLKDFLSEWLRFRINVVRRRLQFRLDKVLNRLHILEGLLIAYLNIDEVIDIIRTEEKPKVELMARFGLSDMQAESILELKLRHLAKLEEMRIKGEQDELEKERKKLEGLLSSDKKLKKLITDEIQEAVDLFGDDRRTPIVARKEAQAFSEEDLLSNDPITVVISKQGWIRAAKGHDIDVQGLSYKSGDEFLVSTKGRSNQTLVLLASNGRTYSMKAHSLPSARGQGEPITGRITLEKEATIVSAVLDNEEAHYLIASDAGYGFVAQLKDLHAKNKAGKATLSLPRGAQVMTPVLVQNPEQGRVVAVSNEGRMLAFGVASLPKMAKGKGNKMISIPSARAADREELVVAIACVQPNDLLTAHAGKRFISFNEKDLEEYLGERGRRGLKLPRGLQRIDTLEVKEGDGKSVKVPFSAEEI</sequence>
<keyword evidence="4 7" id="KW-0238">DNA-binding</keyword>
<dbReference type="EC" id="5.6.2.2" evidence="7"/>
<evidence type="ECO:0000256" key="1">
    <source>
        <dbReference type="ARBA" id="ARBA00000185"/>
    </source>
</evidence>
<feature type="site" description="Interaction with DNA" evidence="7">
    <location>
        <position position="44"/>
    </location>
</feature>
<dbReference type="Pfam" id="PF00521">
    <property type="entry name" value="DNA_topoisoIV"/>
    <property type="match status" value="1"/>
</dbReference>
<feature type="active site" description="O-(5'-phospho-DNA)-tyrosine intermediate" evidence="7 8">
    <location>
        <position position="125"/>
    </location>
</feature>
<keyword evidence="5 7" id="KW-0472">Membrane</keyword>
<evidence type="ECO:0000256" key="8">
    <source>
        <dbReference type="PROSITE-ProRule" id="PRU01384"/>
    </source>
</evidence>
<keyword evidence="9" id="KW-0175">Coiled coil</keyword>
<dbReference type="Pfam" id="PF03989">
    <property type="entry name" value="DNA_gyraseA_C"/>
    <property type="match status" value="2"/>
</dbReference>
<reference evidence="11 12" key="1">
    <citation type="journal article" date="2012" name="Int. J. Syst. Evol. Microbiol.">
        <title>Marinomonas hwangdonensis sp. nov., isolated from seawater.</title>
        <authorList>
            <person name="Jung Y.T."/>
            <person name="Oh T.K."/>
            <person name="Yoon J.H."/>
        </authorList>
    </citation>
    <scope>NUCLEOTIDE SEQUENCE [LARGE SCALE GENOMIC DNA]</scope>
    <source>
        <strain evidence="11 12">HDW-15</strain>
    </source>
</reference>
<dbReference type="InterPro" id="IPR013758">
    <property type="entry name" value="Topo_IIA_A/C_ab"/>
</dbReference>
<dbReference type="GO" id="GO:0006265">
    <property type="term" value="P:DNA topological change"/>
    <property type="evidence" value="ECO:0007669"/>
    <property type="project" value="UniProtKB-UniRule"/>
</dbReference>